<dbReference type="AlphaFoldDB" id="A0A0N1I571"/>
<name>A0A0N1I571_PAPXU</name>
<accession>A0A0N1I571</accession>
<sequence length="83" mass="9600">MLKRALPLFITLLKRDAFLSRSVAFRTLWVNGTRVTEPPTPRFNAAFKNHPYEYALKAKLLRDGQRSVPLTLKKSPEKDTDTR</sequence>
<organism evidence="1 2">
    <name type="scientific">Papilio xuthus</name>
    <name type="common">Asian swallowtail butterfly</name>
    <dbReference type="NCBI Taxonomy" id="66420"/>
    <lineage>
        <taxon>Eukaryota</taxon>
        <taxon>Metazoa</taxon>
        <taxon>Ecdysozoa</taxon>
        <taxon>Arthropoda</taxon>
        <taxon>Hexapoda</taxon>
        <taxon>Insecta</taxon>
        <taxon>Pterygota</taxon>
        <taxon>Neoptera</taxon>
        <taxon>Endopterygota</taxon>
        <taxon>Lepidoptera</taxon>
        <taxon>Glossata</taxon>
        <taxon>Ditrysia</taxon>
        <taxon>Papilionoidea</taxon>
        <taxon>Papilionidae</taxon>
        <taxon>Papilioninae</taxon>
        <taxon>Papilio</taxon>
    </lineage>
</organism>
<evidence type="ECO:0000313" key="2">
    <source>
        <dbReference type="Proteomes" id="UP000053268"/>
    </source>
</evidence>
<reference evidence="1 2" key="1">
    <citation type="journal article" date="2015" name="Nat. Commun.">
        <title>Outbred genome sequencing and CRISPR/Cas9 gene editing in butterflies.</title>
        <authorList>
            <person name="Li X."/>
            <person name="Fan D."/>
            <person name="Zhang W."/>
            <person name="Liu G."/>
            <person name="Zhang L."/>
            <person name="Zhao L."/>
            <person name="Fang X."/>
            <person name="Chen L."/>
            <person name="Dong Y."/>
            <person name="Chen Y."/>
            <person name="Ding Y."/>
            <person name="Zhao R."/>
            <person name="Feng M."/>
            <person name="Zhu Y."/>
            <person name="Feng Y."/>
            <person name="Jiang X."/>
            <person name="Zhu D."/>
            <person name="Xiang H."/>
            <person name="Feng X."/>
            <person name="Li S."/>
            <person name="Wang J."/>
            <person name="Zhang G."/>
            <person name="Kronforst M.R."/>
            <person name="Wang W."/>
        </authorList>
    </citation>
    <scope>NUCLEOTIDE SEQUENCE [LARGE SCALE GENOMIC DNA]</scope>
    <source>
        <strain evidence="1">Ya'a_city_454_Px</strain>
        <tissue evidence="1">Whole body</tissue>
    </source>
</reference>
<proteinExistence type="predicted"/>
<evidence type="ECO:0000313" key="1">
    <source>
        <dbReference type="EMBL" id="KPJ03820.1"/>
    </source>
</evidence>
<dbReference type="Proteomes" id="UP000053268">
    <property type="component" value="Unassembled WGS sequence"/>
</dbReference>
<protein>
    <submittedName>
        <fullName evidence="1">Uncharacterized protein</fullName>
    </submittedName>
</protein>
<gene>
    <name evidence="1" type="ORF">RR46_01170</name>
</gene>
<dbReference type="EMBL" id="KQ459078">
    <property type="protein sequence ID" value="KPJ03820.1"/>
    <property type="molecule type" value="Genomic_DNA"/>
</dbReference>
<keyword evidence="2" id="KW-1185">Reference proteome</keyword>